<evidence type="ECO:0000313" key="1">
    <source>
        <dbReference type="EMBL" id="GGR16493.1"/>
    </source>
</evidence>
<dbReference type="AlphaFoldDB" id="A0A918CBA0"/>
<accession>A0A918CBA0</accession>
<keyword evidence="2" id="KW-1185">Reference proteome</keyword>
<evidence type="ECO:0000313" key="2">
    <source>
        <dbReference type="Proteomes" id="UP000610303"/>
    </source>
</evidence>
<dbReference type="InterPro" id="IPR021678">
    <property type="entry name" value="DUF3263"/>
</dbReference>
<name>A0A918CBA0_AGRME</name>
<dbReference type="Pfam" id="PF11662">
    <property type="entry name" value="DUF3263"/>
    <property type="match status" value="1"/>
</dbReference>
<sequence length="96" mass="10404">MGASGTTGADAALDDRSVRILAFEARAWPDADAKGEAIRTELGLSGARYYRLLSGIIEQPAALRHDPLLVNRLLRLRDARVAARAHRTPTPGRTLD</sequence>
<comment type="caution">
    <text evidence="1">The sequence shown here is derived from an EMBL/GenBank/DDBJ whole genome shotgun (WGS) entry which is preliminary data.</text>
</comment>
<proteinExistence type="predicted"/>
<dbReference type="Proteomes" id="UP000610303">
    <property type="component" value="Unassembled WGS sequence"/>
</dbReference>
<protein>
    <recommendedName>
        <fullName evidence="3">DUF3263 domain-containing protein</fullName>
    </recommendedName>
</protein>
<dbReference type="EMBL" id="BMRJ01000001">
    <property type="protein sequence ID" value="GGR16493.1"/>
    <property type="molecule type" value="Genomic_DNA"/>
</dbReference>
<reference evidence="1" key="1">
    <citation type="journal article" date="2014" name="Int. J. Syst. Evol. Microbiol.">
        <title>Complete genome sequence of Corynebacterium casei LMG S-19264T (=DSM 44701T), isolated from a smear-ripened cheese.</title>
        <authorList>
            <consortium name="US DOE Joint Genome Institute (JGI-PGF)"/>
            <person name="Walter F."/>
            <person name="Albersmeier A."/>
            <person name="Kalinowski J."/>
            <person name="Ruckert C."/>
        </authorList>
    </citation>
    <scope>NUCLEOTIDE SEQUENCE</scope>
    <source>
        <strain evidence="1">JCM 3346</strain>
    </source>
</reference>
<organism evidence="1 2">
    <name type="scientific">Agromyces mediolanus</name>
    <name type="common">Corynebacterium mediolanum</name>
    <dbReference type="NCBI Taxonomy" id="41986"/>
    <lineage>
        <taxon>Bacteria</taxon>
        <taxon>Bacillati</taxon>
        <taxon>Actinomycetota</taxon>
        <taxon>Actinomycetes</taxon>
        <taxon>Micrococcales</taxon>
        <taxon>Microbacteriaceae</taxon>
        <taxon>Agromyces</taxon>
    </lineage>
</organism>
<dbReference type="RefSeq" id="WP_189083855.1">
    <property type="nucleotide sequence ID" value="NZ_BMRJ01000001.1"/>
</dbReference>
<gene>
    <name evidence="1" type="ORF">GCM10010196_06540</name>
</gene>
<evidence type="ECO:0008006" key="3">
    <source>
        <dbReference type="Google" id="ProtNLM"/>
    </source>
</evidence>
<reference evidence="1" key="2">
    <citation type="submission" date="2020-09" db="EMBL/GenBank/DDBJ databases">
        <authorList>
            <person name="Sun Q."/>
            <person name="Ohkuma M."/>
        </authorList>
    </citation>
    <scope>NUCLEOTIDE SEQUENCE</scope>
    <source>
        <strain evidence="1">JCM 3346</strain>
    </source>
</reference>